<evidence type="ECO:0000256" key="1">
    <source>
        <dbReference type="ARBA" id="ARBA00023002"/>
    </source>
</evidence>
<dbReference type="InterPro" id="IPR020471">
    <property type="entry name" value="AKR"/>
</dbReference>
<evidence type="ECO:0000259" key="2">
    <source>
        <dbReference type="Pfam" id="PF00248"/>
    </source>
</evidence>
<dbReference type="AlphaFoldDB" id="A0A9W9KLT8"/>
<gene>
    <name evidence="3" type="ORF">N7532_002762</name>
</gene>
<dbReference type="PRINTS" id="PR00069">
    <property type="entry name" value="ALDKETRDTASE"/>
</dbReference>
<dbReference type="GeneID" id="81354235"/>
<proteinExistence type="predicted"/>
<dbReference type="GO" id="GO:0016491">
    <property type="term" value="F:oxidoreductase activity"/>
    <property type="evidence" value="ECO:0007669"/>
    <property type="project" value="UniProtKB-KW"/>
</dbReference>
<dbReference type="InterPro" id="IPR036812">
    <property type="entry name" value="NAD(P)_OxRdtase_dom_sf"/>
</dbReference>
<comment type="caution">
    <text evidence="3">The sequence shown here is derived from an EMBL/GenBank/DDBJ whole genome shotgun (WGS) entry which is preliminary data.</text>
</comment>
<organism evidence="3 4">
    <name type="scientific">Penicillium argentinense</name>
    <dbReference type="NCBI Taxonomy" id="1131581"/>
    <lineage>
        <taxon>Eukaryota</taxon>
        <taxon>Fungi</taxon>
        <taxon>Dikarya</taxon>
        <taxon>Ascomycota</taxon>
        <taxon>Pezizomycotina</taxon>
        <taxon>Eurotiomycetes</taxon>
        <taxon>Eurotiomycetidae</taxon>
        <taxon>Eurotiales</taxon>
        <taxon>Aspergillaceae</taxon>
        <taxon>Penicillium</taxon>
    </lineage>
</organism>
<dbReference type="Gene3D" id="3.20.20.100">
    <property type="entry name" value="NADP-dependent oxidoreductase domain"/>
    <property type="match status" value="1"/>
</dbReference>
<dbReference type="InterPro" id="IPR023210">
    <property type="entry name" value="NADP_OxRdtase_dom"/>
</dbReference>
<reference evidence="3" key="2">
    <citation type="journal article" date="2023" name="IMA Fungus">
        <title>Comparative genomic study of the Penicillium genus elucidates a diverse pangenome and 15 lateral gene transfer events.</title>
        <authorList>
            <person name="Petersen C."/>
            <person name="Sorensen T."/>
            <person name="Nielsen M.R."/>
            <person name="Sondergaard T.E."/>
            <person name="Sorensen J.L."/>
            <person name="Fitzpatrick D.A."/>
            <person name="Frisvad J.C."/>
            <person name="Nielsen K.L."/>
        </authorList>
    </citation>
    <scope>NUCLEOTIDE SEQUENCE</scope>
    <source>
        <strain evidence="3">IBT 30761</strain>
    </source>
</reference>
<accession>A0A9W9KLT8</accession>
<reference evidence="3" key="1">
    <citation type="submission" date="2022-11" db="EMBL/GenBank/DDBJ databases">
        <authorList>
            <person name="Petersen C."/>
        </authorList>
    </citation>
    <scope>NUCLEOTIDE SEQUENCE</scope>
    <source>
        <strain evidence="3">IBT 30761</strain>
    </source>
</reference>
<dbReference type="Proteomes" id="UP001149074">
    <property type="component" value="Unassembled WGS sequence"/>
</dbReference>
<dbReference type="EMBL" id="JAPQKI010000003">
    <property type="protein sequence ID" value="KAJ5110117.1"/>
    <property type="molecule type" value="Genomic_DNA"/>
</dbReference>
<dbReference type="OrthoDB" id="416253at2759"/>
<dbReference type="Pfam" id="PF00248">
    <property type="entry name" value="Aldo_ket_red"/>
    <property type="match status" value="1"/>
</dbReference>
<keyword evidence="1" id="KW-0560">Oxidoreductase</keyword>
<keyword evidence="4" id="KW-1185">Reference proteome</keyword>
<evidence type="ECO:0000313" key="4">
    <source>
        <dbReference type="Proteomes" id="UP001149074"/>
    </source>
</evidence>
<dbReference type="RefSeq" id="XP_056478228.1">
    <property type="nucleotide sequence ID" value="XM_056615256.1"/>
</dbReference>
<feature type="domain" description="NADP-dependent oxidoreductase" evidence="2">
    <location>
        <begin position="5"/>
        <end position="126"/>
    </location>
</feature>
<evidence type="ECO:0000313" key="3">
    <source>
        <dbReference type="EMBL" id="KAJ5110117.1"/>
    </source>
</evidence>
<protein>
    <submittedName>
        <fullName evidence="3">H/ACA snoRNP pseudouridylase subunit</fullName>
    </submittedName>
</protein>
<name>A0A9W9KLT8_9EURO</name>
<sequence>MPWSSIGVANYSVRYLKELLLHVSVVPSVNQIKCHPSLPQQDVVDFCHQMGIHIIAYSAFGSTGGPHFAAPPIVALAEKKHSTPAKVLLSWHSTRGSSVLVRSNNLSRIKDNCELINLDEDDCALIRVYSNDLCKKGLFRRYVYPPFGIDLGFPDAAM</sequence>
<dbReference type="SUPFAM" id="SSF51430">
    <property type="entry name" value="NAD(P)-linked oxidoreductase"/>
    <property type="match status" value="1"/>
</dbReference>
<dbReference type="PANTHER" id="PTHR11732">
    <property type="entry name" value="ALDO/KETO REDUCTASE"/>
    <property type="match status" value="1"/>
</dbReference>